<dbReference type="RefSeq" id="WP_343861426.1">
    <property type="nucleotide sequence ID" value="NZ_BAAAFD010000010.1"/>
</dbReference>
<organism evidence="1 2">
    <name type="scientific">Aliiglaciecola litoralis</name>
    <dbReference type="NCBI Taxonomy" id="582857"/>
    <lineage>
        <taxon>Bacteria</taxon>
        <taxon>Pseudomonadati</taxon>
        <taxon>Pseudomonadota</taxon>
        <taxon>Gammaproteobacteria</taxon>
        <taxon>Alteromonadales</taxon>
        <taxon>Alteromonadaceae</taxon>
        <taxon>Aliiglaciecola</taxon>
    </lineage>
</organism>
<evidence type="ECO:0000313" key="1">
    <source>
        <dbReference type="EMBL" id="GAA0858857.1"/>
    </source>
</evidence>
<sequence length="181" mass="19912">MTESNISIPTPAKINILKIATCGKVSTPTEHTLTYNIGYDTDPKTLLVRITDNDTGGLFSNEWISLDDIVTAIEKRPTPDTSFNAKIFSSLFKSQSANNAGFLVAALKAENILVPFKESKRLHDIGDIKTFESKMQKLIKEKVSLHDVVAERDAAKAKVRAENERKLAALKAKKAAQPISK</sequence>
<dbReference type="EMBL" id="BAAAFD010000010">
    <property type="protein sequence ID" value="GAA0858857.1"/>
    <property type="molecule type" value="Genomic_DNA"/>
</dbReference>
<proteinExistence type="predicted"/>
<evidence type="ECO:0000313" key="2">
    <source>
        <dbReference type="Proteomes" id="UP001500359"/>
    </source>
</evidence>
<keyword evidence="2" id="KW-1185">Reference proteome</keyword>
<gene>
    <name evidence="1" type="ORF">GCM10009114_30060</name>
</gene>
<accession>A0ABP3X3L8</accession>
<comment type="caution">
    <text evidence="1">The sequence shown here is derived from an EMBL/GenBank/DDBJ whole genome shotgun (WGS) entry which is preliminary data.</text>
</comment>
<protein>
    <submittedName>
        <fullName evidence="1">Uncharacterized protein</fullName>
    </submittedName>
</protein>
<reference evidence="2" key="1">
    <citation type="journal article" date="2019" name="Int. J. Syst. Evol. Microbiol.">
        <title>The Global Catalogue of Microorganisms (GCM) 10K type strain sequencing project: providing services to taxonomists for standard genome sequencing and annotation.</title>
        <authorList>
            <consortium name="The Broad Institute Genomics Platform"/>
            <consortium name="The Broad Institute Genome Sequencing Center for Infectious Disease"/>
            <person name="Wu L."/>
            <person name="Ma J."/>
        </authorList>
    </citation>
    <scope>NUCLEOTIDE SEQUENCE [LARGE SCALE GENOMIC DNA]</scope>
    <source>
        <strain evidence="2">JCM 15896</strain>
    </source>
</reference>
<name>A0ABP3X3L8_9ALTE</name>
<dbReference type="Proteomes" id="UP001500359">
    <property type="component" value="Unassembled WGS sequence"/>
</dbReference>